<accession>A0ABN1BQ24</accession>
<protein>
    <submittedName>
        <fullName evidence="2">Uncharacterized protein</fullName>
    </submittedName>
</protein>
<comment type="caution">
    <text evidence="2">The sequence shown here is derived from an EMBL/GenBank/DDBJ whole genome shotgun (WGS) entry which is preliminary data.</text>
</comment>
<dbReference type="Proteomes" id="UP001500191">
    <property type="component" value="Unassembled WGS sequence"/>
</dbReference>
<keyword evidence="3" id="KW-1185">Reference proteome</keyword>
<reference evidence="2 3" key="1">
    <citation type="journal article" date="2019" name="Int. J. Syst. Evol. Microbiol.">
        <title>The Global Catalogue of Microorganisms (GCM) 10K type strain sequencing project: providing services to taxonomists for standard genome sequencing and annotation.</title>
        <authorList>
            <consortium name="The Broad Institute Genomics Platform"/>
            <consortium name="The Broad Institute Genome Sequencing Center for Infectious Disease"/>
            <person name="Wu L."/>
            <person name="Ma J."/>
        </authorList>
    </citation>
    <scope>NUCLEOTIDE SEQUENCE [LARGE SCALE GENOMIC DNA]</scope>
    <source>
        <strain evidence="2 3">JCM 14368</strain>
    </source>
</reference>
<evidence type="ECO:0000256" key="1">
    <source>
        <dbReference type="SAM" id="MobiDB-lite"/>
    </source>
</evidence>
<organism evidence="2 3">
    <name type="scientific">Deinococcus depolymerans</name>
    <dbReference type="NCBI Taxonomy" id="392408"/>
    <lineage>
        <taxon>Bacteria</taxon>
        <taxon>Thermotogati</taxon>
        <taxon>Deinococcota</taxon>
        <taxon>Deinococci</taxon>
        <taxon>Deinococcales</taxon>
        <taxon>Deinococcaceae</taxon>
        <taxon>Deinococcus</taxon>
    </lineage>
</organism>
<name>A0ABN1BQ24_9DEIO</name>
<dbReference type="EMBL" id="BAAADB010000006">
    <property type="protein sequence ID" value="GAA0502984.1"/>
    <property type="molecule type" value="Genomic_DNA"/>
</dbReference>
<gene>
    <name evidence="2" type="ORF">GCM10008937_08190</name>
</gene>
<feature type="region of interest" description="Disordered" evidence="1">
    <location>
        <begin position="18"/>
        <end position="83"/>
    </location>
</feature>
<evidence type="ECO:0000313" key="3">
    <source>
        <dbReference type="Proteomes" id="UP001500191"/>
    </source>
</evidence>
<proteinExistence type="predicted"/>
<evidence type="ECO:0000313" key="2">
    <source>
        <dbReference type="EMBL" id="GAA0502984.1"/>
    </source>
</evidence>
<sequence length="83" mass="8319">MTGPLKCTVTSGITAKNPPHIRKFDPIRPSCAADNRNGADGGGGAVPSEGRSAAGAGAGTVTGAGYTRPPARRPITRDAAFQD</sequence>